<evidence type="ECO:0000256" key="1">
    <source>
        <dbReference type="ARBA" id="ARBA00004170"/>
    </source>
</evidence>
<dbReference type="InterPro" id="IPR027417">
    <property type="entry name" value="P-loop_NTPase"/>
</dbReference>
<organism evidence="12 13">
    <name type="scientific">Candidatus Magnetoglobus multicellularis str. Araruama</name>
    <dbReference type="NCBI Taxonomy" id="890399"/>
    <lineage>
        <taxon>Bacteria</taxon>
        <taxon>Pseudomonadati</taxon>
        <taxon>Thermodesulfobacteriota</taxon>
        <taxon>Desulfobacteria</taxon>
        <taxon>Desulfobacterales</taxon>
        <taxon>Desulfobacteraceae</taxon>
        <taxon>Candidatus Magnetoglobus</taxon>
    </lineage>
</organism>
<evidence type="ECO:0000313" key="12">
    <source>
        <dbReference type="EMBL" id="ETR70263.1"/>
    </source>
</evidence>
<dbReference type="Gene3D" id="1.10.3060.10">
    <property type="entry name" value="Helical scaffold and wing domains of SecA"/>
    <property type="match status" value="1"/>
</dbReference>
<protein>
    <recommendedName>
        <fullName evidence="11">SecA family profile domain-containing protein</fullName>
    </recommendedName>
</protein>
<name>A0A1V1P639_9BACT</name>
<feature type="domain" description="SecA family profile" evidence="11">
    <location>
        <begin position="1"/>
        <end position="66"/>
    </location>
</feature>
<dbReference type="PANTHER" id="PTHR30612">
    <property type="entry name" value="SECA INNER MEMBRANE COMPONENT OF SEC PROTEIN SECRETION SYSTEM"/>
    <property type="match status" value="1"/>
</dbReference>
<keyword evidence="4" id="KW-1003">Cell membrane</keyword>
<dbReference type="GO" id="GO:0017038">
    <property type="term" value="P:protein import"/>
    <property type="evidence" value="ECO:0007669"/>
    <property type="project" value="InterPro"/>
</dbReference>
<evidence type="ECO:0000259" key="11">
    <source>
        <dbReference type="PROSITE" id="PS51196"/>
    </source>
</evidence>
<dbReference type="InterPro" id="IPR044722">
    <property type="entry name" value="SecA_SF2_C"/>
</dbReference>
<evidence type="ECO:0000256" key="7">
    <source>
        <dbReference type="ARBA" id="ARBA00022927"/>
    </source>
</evidence>
<evidence type="ECO:0000256" key="4">
    <source>
        <dbReference type="ARBA" id="ARBA00022475"/>
    </source>
</evidence>
<proteinExistence type="inferred from homology"/>
<dbReference type="GO" id="GO:0006886">
    <property type="term" value="P:intracellular protein transport"/>
    <property type="evidence" value="ECO:0007669"/>
    <property type="project" value="InterPro"/>
</dbReference>
<evidence type="ECO:0000313" key="13">
    <source>
        <dbReference type="Proteomes" id="UP000189670"/>
    </source>
</evidence>
<keyword evidence="3" id="KW-0813">Transport</keyword>
<comment type="caution">
    <text evidence="12">The sequence shown here is derived from an EMBL/GenBank/DDBJ whole genome shotgun (WGS) entry which is preliminary data.</text>
</comment>
<dbReference type="Proteomes" id="UP000189670">
    <property type="component" value="Unassembled WGS sequence"/>
</dbReference>
<keyword evidence="10" id="KW-0472">Membrane</keyword>
<gene>
    <name evidence="12" type="ORF">OMM_03366</name>
</gene>
<dbReference type="EMBL" id="ATBP01000454">
    <property type="protein sequence ID" value="ETR70263.1"/>
    <property type="molecule type" value="Genomic_DNA"/>
</dbReference>
<comment type="similarity">
    <text evidence="2">Belongs to the SecA family.</text>
</comment>
<keyword evidence="7" id="KW-0653">Protein transport</keyword>
<evidence type="ECO:0000256" key="6">
    <source>
        <dbReference type="ARBA" id="ARBA00022840"/>
    </source>
</evidence>
<dbReference type="GO" id="GO:0006605">
    <property type="term" value="P:protein targeting"/>
    <property type="evidence" value="ECO:0007669"/>
    <property type="project" value="InterPro"/>
</dbReference>
<accession>A0A1V1P639</accession>
<evidence type="ECO:0000256" key="10">
    <source>
        <dbReference type="ARBA" id="ARBA00023136"/>
    </source>
</evidence>
<dbReference type="PANTHER" id="PTHR30612:SF0">
    <property type="entry name" value="CHLOROPLAST PROTEIN-TRANSPORTING ATPASE"/>
    <property type="match status" value="1"/>
</dbReference>
<dbReference type="SUPFAM" id="SSF52540">
    <property type="entry name" value="P-loop containing nucleoside triphosphate hydrolases"/>
    <property type="match status" value="1"/>
</dbReference>
<dbReference type="GO" id="GO:0005524">
    <property type="term" value="F:ATP binding"/>
    <property type="evidence" value="ECO:0007669"/>
    <property type="project" value="UniProtKB-KW"/>
</dbReference>
<dbReference type="GO" id="GO:0016020">
    <property type="term" value="C:membrane"/>
    <property type="evidence" value="ECO:0007669"/>
    <property type="project" value="UniProtKB-SubCell"/>
</dbReference>
<evidence type="ECO:0000256" key="5">
    <source>
        <dbReference type="ARBA" id="ARBA00022741"/>
    </source>
</evidence>
<keyword evidence="9" id="KW-0811">Translocation</keyword>
<evidence type="ECO:0000256" key="9">
    <source>
        <dbReference type="ARBA" id="ARBA00023010"/>
    </source>
</evidence>
<sequence>MLVITFERNESRHIDDQLKGRSARQGNPGESVFFISANDSLMKNLGSGIVTRTMNRIGMNELEAIEHKLMTNAITRAQTQFKRHHFQVRSMLFKTDQLLDHQRRFIYSFRKKILRPDAELMNELKVIVSNISIRAVSNYLTTKRSRWDWDGLIQYLTSSYFLSKEKLLSWSDHKKEEILFKINKEILNLVFLKLEEFTKKEFFNILKWLMLQTIDRVWQKHLSEKDRIQNKINITDDNETNKLIKCEIAIHQHYIQKIIEFEDNVISTILRIEKVTPKDLDETVSNDNKKYQFE</sequence>
<dbReference type="InterPro" id="IPR014018">
    <property type="entry name" value="SecA_motor_DEAD"/>
</dbReference>
<keyword evidence="6" id="KW-0067">ATP-binding</keyword>
<evidence type="ECO:0000256" key="8">
    <source>
        <dbReference type="ARBA" id="ARBA00022967"/>
    </source>
</evidence>
<evidence type="ECO:0000256" key="3">
    <source>
        <dbReference type="ARBA" id="ARBA00022448"/>
    </source>
</evidence>
<dbReference type="AlphaFoldDB" id="A0A1V1P639"/>
<dbReference type="InterPro" id="IPR036266">
    <property type="entry name" value="SecA_Wing/Scaffold_sf"/>
</dbReference>
<dbReference type="Gene3D" id="3.40.50.300">
    <property type="entry name" value="P-loop containing nucleotide triphosphate hydrolases"/>
    <property type="match status" value="1"/>
</dbReference>
<evidence type="ECO:0000256" key="2">
    <source>
        <dbReference type="ARBA" id="ARBA00007650"/>
    </source>
</evidence>
<dbReference type="InterPro" id="IPR000185">
    <property type="entry name" value="SecA"/>
</dbReference>
<dbReference type="InterPro" id="IPR011116">
    <property type="entry name" value="SecA_Wing/Scaffold"/>
</dbReference>
<dbReference type="Pfam" id="PF21090">
    <property type="entry name" value="P-loop_SecA"/>
    <property type="match status" value="1"/>
</dbReference>
<dbReference type="Pfam" id="PF07516">
    <property type="entry name" value="SecA_SW"/>
    <property type="match status" value="1"/>
</dbReference>
<keyword evidence="5" id="KW-0547">Nucleotide-binding</keyword>
<keyword evidence="8" id="KW-1278">Translocase</keyword>
<dbReference type="PROSITE" id="PS51196">
    <property type="entry name" value="SECA_MOTOR_DEAD"/>
    <property type="match status" value="1"/>
</dbReference>
<comment type="subcellular location">
    <subcellularLocation>
        <location evidence="1">Membrane</location>
        <topology evidence="1">Peripheral membrane protein</topology>
    </subcellularLocation>
</comment>
<dbReference type="SUPFAM" id="SSF81886">
    <property type="entry name" value="Helical scaffold and wing domains of SecA"/>
    <property type="match status" value="1"/>
</dbReference>
<reference evidence="13" key="1">
    <citation type="submission" date="2012-11" db="EMBL/GenBank/DDBJ databases">
        <authorList>
            <person name="Lucero-Rivera Y.E."/>
            <person name="Tovar-Ramirez D."/>
        </authorList>
    </citation>
    <scope>NUCLEOTIDE SEQUENCE [LARGE SCALE GENOMIC DNA]</scope>
    <source>
        <strain evidence="13">Araruama</strain>
    </source>
</reference>